<evidence type="ECO:0000313" key="1">
    <source>
        <dbReference type="EMBL" id="MCD9643726.1"/>
    </source>
</evidence>
<name>A0ABS8VBK2_DATST</name>
<reference evidence="1 2" key="1">
    <citation type="journal article" date="2021" name="BMC Genomics">
        <title>Datura genome reveals duplications of psychoactive alkaloid biosynthetic genes and high mutation rate following tissue culture.</title>
        <authorList>
            <person name="Rajewski A."/>
            <person name="Carter-House D."/>
            <person name="Stajich J."/>
            <person name="Litt A."/>
        </authorList>
    </citation>
    <scope>NUCLEOTIDE SEQUENCE [LARGE SCALE GENOMIC DNA]</scope>
    <source>
        <strain evidence="1">AR-01</strain>
    </source>
</reference>
<gene>
    <name evidence="1" type="ORF">HAX54_031395</name>
</gene>
<comment type="caution">
    <text evidence="1">The sequence shown here is derived from an EMBL/GenBank/DDBJ whole genome shotgun (WGS) entry which is preliminary data.</text>
</comment>
<organism evidence="1 2">
    <name type="scientific">Datura stramonium</name>
    <name type="common">Jimsonweed</name>
    <name type="synonym">Common thornapple</name>
    <dbReference type="NCBI Taxonomy" id="4076"/>
    <lineage>
        <taxon>Eukaryota</taxon>
        <taxon>Viridiplantae</taxon>
        <taxon>Streptophyta</taxon>
        <taxon>Embryophyta</taxon>
        <taxon>Tracheophyta</taxon>
        <taxon>Spermatophyta</taxon>
        <taxon>Magnoliopsida</taxon>
        <taxon>eudicotyledons</taxon>
        <taxon>Gunneridae</taxon>
        <taxon>Pentapetalae</taxon>
        <taxon>asterids</taxon>
        <taxon>lamiids</taxon>
        <taxon>Solanales</taxon>
        <taxon>Solanaceae</taxon>
        <taxon>Solanoideae</taxon>
        <taxon>Datureae</taxon>
        <taxon>Datura</taxon>
    </lineage>
</organism>
<accession>A0ABS8VBK2</accession>
<proteinExistence type="predicted"/>
<evidence type="ECO:0000313" key="2">
    <source>
        <dbReference type="Proteomes" id="UP000823775"/>
    </source>
</evidence>
<dbReference type="EMBL" id="JACEIK010003981">
    <property type="protein sequence ID" value="MCD9643726.1"/>
    <property type="molecule type" value="Genomic_DNA"/>
</dbReference>
<sequence>MAVFENIESSSVDRNMILSISINVEADPVVIHLRVANELEVSPWVSHHSKRLKSLNDDVGVSNIEAPSLSEYCFNIDPVEIVEAIGSIKDVKWLRPIRSDPNQHPI</sequence>
<dbReference type="Proteomes" id="UP000823775">
    <property type="component" value="Unassembled WGS sequence"/>
</dbReference>
<protein>
    <submittedName>
        <fullName evidence="1">Uncharacterized protein</fullName>
    </submittedName>
</protein>
<keyword evidence="2" id="KW-1185">Reference proteome</keyword>